<dbReference type="PANTHER" id="PTHR35317:SF23">
    <property type="entry name" value="OS04G0629600 PROTEIN"/>
    <property type="match status" value="1"/>
</dbReference>
<reference evidence="1" key="1">
    <citation type="journal article" date="2019" name="Sci. Rep.">
        <title>Draft genome of Tanacetum cinerariifolium, the natural source of mosquito coil.</title>
        <authorList>
            <person name="Yamashiro T."/>
            <person name="Shiraishi A."/>
            <person name="Satake H."/>
            <person name="Nakayama K."/>
        </authorList>
    </citation>
    <scope>NUCLEOTIDE SEQUENCE</scope>
</reference>
<dbReference type="EMBL" id="BKCJ010302654">
    <property type="protein sequence ID" value="GEZ62884.1"/>
    <property type="molecule type" value="Genomic_DNA"/>
</dbReference>
<comment type="caution">
    <text evidence="1">The sequence shown here is derived from an EMBL/GenBank/DDBJ whole genome shotgun (WGS) entry which is preliminary data.</text>
</comment>
<proteinExistence type="predicted"/>
<organism evidence="1">
    <name type="scientific">Tanacetum cinerariifolium</name>
    <name type="common">Dalmatian daisy</name>
    <name type="synonym">Chrysanthemum cinerariifolium</name>
    <dbReference type="NCBI Taxonomy" id="118510"/>
    <lineage>
        <taxon>Eukaryota</taxon>
        <taxon>Viridiplantae</taxon>
        <taxon>Streptophyta</taxon>
        <taxon>Embryophyta</taxon>
        <taxon>Tracheophyta</taxon>
        <taxon>Spermatophyta</taxon>
        <taxon>Magnoliopsida</taxon>
        <taxon>eudicotyledons</taxon>
        <taxon>Gunneridae</taxon>
        <taxon>Pentapetalae</taxon>
        <taxon>asterids</taxon>
        <taxon>campanulids</taxon>
        <taxon>Asterales</taxon>
        <taxon>Asteraceae</taxon>
        <taxon>Asteroideae</taxon>
        <taxon>Anthemideae</taxon>
        <taxon>Anthemidinae</taxon>
        <taxon>Tanacetum</taxon>
    </lineage>
</organism>
<protein>
    <submittedName>
        <fullName evidence="1">Uncharacterized protein</fullName>
    </submittedName>
</protein>
<gene>
    <name evidence="1" type="ORF">Tci_534857</name>
</gene>
<accession>A0A699IK39</accession>
<evidence type="ECO:0000313" key="1">
    <source>
        <dbReference type="EMBL" id="GEZ62884.1"/>
    </source>
</evidence>
<sequence>MEQPNPTFAKILILDTIKFKQWKFRIRQYLQNEHYALWEVIEFGDSYEAPQVVADTGSASDGTAKKKGRTVAVTTEDMQKRRNDVKARTTLLLSHPDEHQLRFSKYKTTQELWAAILKTFGGNEATKKTMKNQLKQQYGNFKVEGKETLKQTFNRLQAIVSHLEFMDIEIEQDDLNQKFLTSLAPEWLMYTIVWRNRSDLDTMSLDDLYNHLKVYEPKVQKKSELNSHNMAFISSAKTSSRKEEVNTASFSTAST</sequence>
<dbReference type="AlphaFoldDB" id="A0A699IK39"/>
<dbReference type="Pfam" id="PF14223">
    <property type="entry name" value="Retrotran_gag_2"/>
    <property type="match status" value="1"/>
</dbReference>
<dbReference type="PANTHER" id="PTHR35317">
    <property type="entry name" value="OS04G0629600 PROTEIN"/>
    <property type="match status" value="1"/>
</dbReference>
<name>A0A699IK39_TANCI</name>